<dbReference type="EMBL" id="JADGJD010000057">
    <property type="protein sequence ID" value="KAJ3055835.1"/>
    <property type="molecule type" value="Genomic_DNA"/>
</dbReference>
<dbReference type="PROSITE" id="PS50082">
    <property type="entry name" value="WD_REPEATS_2"/>
    <property type="match status" value="7"/>
</dbReference>
<feature type="repeat" description="WD" evidence="3">
    <location>
        <begin position="99"/>
        <end position="140"/>
    </location>
</feature>
<dbReference type="PROSITE" id="PS50294">
    <property type="entry name" value="WD_REPEATS_REGION"/>
    <property type="match status" value="5"/>
</dbReference>
<dbReference type="SMART" id="SM00320">
    <property type="entry name" value="WD40"/>
    <property type="match status" value="7"/>
</dbReference>
<dbReference type="Pfam" id="PF00400">
    <property type="entry name" value="WD40"/>
    <property type="match status" value="7"/>
</dbReference>
<dbReference type="InterPro" id="IPR019775">
    <property type="entry name" value="WD40_repeat_CS"/>
</dbReference>
<evidence type="ECO:0000313" key="6">
    <source>
        <dbReference type="Proteomes" id="UP001212841"/>
    </source>
</evidence>
<dbReference type="Proteomes" id="UP001212841">
    <property type="component" value="Unassembled WGS sequence"/>
</dbReference>
<feature type="repeat" description="WD" evidence="3">
    <location>
        <begin position="57"/>
        <end position="88"/>
    </location>
</feature>
<dbReference type="InterPro" id="IPR015943">
    <property type="entry name" value="WD40/YVTN_repeat-like_dom_sf"/>
</dbReference>
<reference evidence="5" key="1">
    <citation type="submission" date="2020-05" db="EMBL/GenBank/DDBJ databases">
        <title>Phylogenomic resolution of chytrid fungi.</title>
        <authorList>
            <person name="Stajich J.E."/>
            <person name="Amses K."/>
            <person name="Simmons R."/>
            <person name="Seto K."/>
            <person name="Myers J."/>
            <person name="Bonds A."/>
            <person name="Quandt C.A."/>
            <person name="Barry K."/>
            <person name="Liu P."/>
            <person name="Grigoriev I."/>
            <person name="Longcore J.E."/>
            <person name="James T.Y."/>
        </authorList>
    </citation>
    <scope>NUCLEOTIDE SEQUENCE</scope>
    <source>
        <strain evidence="5">JEL0318</strain>
    </source>
</reference>
<dbReference type="PANTHER" id="PTHR44019:SF8">
    <property type="entry name" value="POC1 CENTRIOLAR PROTEIN HOMOLOG"/>
    <property type="match status" value="1"/>
</dbReference>
<name>A0AAD5SIL7_9FUNG</name>
<feature type="repeat" description="WD" evidence="3">
    <location>
        <begin position="290"/>
        <end position="310"/>
    </location>
</feature>
<feature type="compositionally biased region" description="Low complexity" evidence="4">
    <location>
        <begin position="512"/>
        <end position="529"/>
    </location>
</feature>
<feature type="compositionally biased region" description="Low complexity" evidence="4">
    <location>
        <begin position="407"/>
        <end position="416"/>
    </location>
</feature>
<dbReference type="PANTHER" id="PTHR44019">
    <property type="entry name" value="WD REPEAT-CONTAINING PROTEIN 55"/>
    <property type="match status" value="1"/>
</dbReference>
<dbReference type="SUPFAM" id="SSF50978">
    <property type="entry name" value="WD40 repeat-like"/>
    <property type="match status" value="1"/>
</dbReference>
<dbReference type="PRINTS" id="PR00320">
    <property type="entry name" value="GPROTEINBRPT"/>
</dbReference>
<dbReference type="InterPro" id="IPR036322">
    <property type="entry name" value="WD40_repeat_dom_sf"/>
</dbReference>
<feature type="compositionally biased region" description="Basic and acidic residues" evidence="4">
    <location>
        <begin position="551"/>
        <end position="560"/>
    </location>
</feature>
<dbReference type="InterPro" id="IPR020472">
    <property type="entry name" value="WD40_PAC1"/>
</dbReference>
<keyword evidence="1 3" id="KW-0853">WD repeat</keyword>
<gene>
    <name evidence="5" type="primary">POC1A</name>
    <name evidence="5" type="ORF">HK097_009038</name>
</gene>
<evidence type="ECO:0000256" key="4">
    <source>
        <dbReference type="SAM" id="MobiDB-lite"/>
    </source>
</evidence>
<evidence type="ECO:0000313" key="5">
    <source>
        <dbReference type="EMBL" id="KAJ3055835.1"/>
    </source>
</evidence>
<feature type="region of interest" description="Disordered" evidence="4">
    <location>
        <begin position="487"/>
        <end position="573"/>
    </location>
</feature>
<organism evidence="5 6">
    <name type="scientific">Rhizophlyctis rosea</name>
    <dbReference type="NCBI Taxonomy" id="64517"/>
    <lineage>
        <taxon>Eukaryota</taxon>
        <taxon>Fungi</taxon>
        <taxon>Fungi incertae sedis</taxon>
        <taxon>Chytridiomycota</taxon>
        <taxon>Chytridiomycota incertae sedis</taxon>
        <taxon>Chytridiomycetes</taxon>
        <taxon>Rhizophlyctidales</taxon>
        <taxon>Rhizophlyctidaceae</taxon>
        <taxon>Rhizophlyctis</taxon>
    </lineage>
</organism>
<feature type="repeat" description="WD" evidence="3">
    <location>
        <begin position="15"/>
        <end position="49"/>
    </location>
</feature>
<dbReference type="CDD" id="cd00200">
    <property type="entry name" value="WD40"/>
    <property type="match status" value="1"/>
</dbReference>
<sequence>MSYLQLQDPTLERSFRGHKDVITGLAFKPSMTQVASASMDHSVMVWNFKPQLRAFRFVGHKAPVTSVDFSPTGHLLASSSRDTTVRLWTPNVKGDVTVFKAHTSTVRTVQFARDSESLLTASDDKTVKLWSAHRTKFQYTLAGHLNWVRAAKFSPDSRLVVSGSDDKTVKLWDLRSKTCVKTYWDHIGMVTSVAFHPSGTVVASASTDRSIKLFDIRTHKLMQHYGDAHVPSGSGVGGGGVNSIGFGGMAGEWLISTGMDGVVKIWDLKEGHLFYTLHGHKQGPTTSAVFSPQGDFFATGGSDAQVMVWKSNFDEISKLADEQEGEEQPPRRKLPHSQSQHPHQPHALHTEPGITNGTASRGKSPVAINPGANGVAHKKQVNTGVVNVGAGLFAEQDIEEEGATTYQQQASRSQSRSPERPNEHTQSYTAALEERTVPDQLANTLQQIVRQLDILTQTMNIMESRLTMNEDRVVAMNHRMEEMFTRLEQQQQQSNHPSPPAPSTRAEDSVRSSWQPPTSQQTQPVTQPVRAWEQLDPSINSGIAPSAPPLHESHGDDSRGDSGGGSEGREGLR</sequence>
<evidence type="ECO:0000256" key="3">
    <source>
        <dbReference type="PROSITE-ProRule" id="PRU00221"/>
    </source>
</evidence>
<feature type="region of interest" description="Disordered" evidence="4">
    <location>
        <begin position="320"/>
        <end position="373"/>
    </location>
</feature>
<dbReference type="PROSITE" id="PS00678">
    <property type="entry name" value="WD_REPEATS_1"/>
    <property type="match status" value="2"/>
</dbReference>
<feature type="repeat" description="WD" evidence="3">
    <location>
        <begin position="251"/>
        <end position="276"/>
    </location>
</feature>
<dbReference type="AlphaFoldDB" id="A0AAD5SIL7"/>
<evidence type="ECO:0000256" key="2">
    <source>
        <dbReference type="ARBA" id="ARBA00022737"/>
    </source>
</evidence>
<evidence type="ECO:0000256" key="1">
    <source>
        <dbReference type="ARBA" id="ARBA00022574"/>
    </source>
</evidence>
<accession>A0AAD5SIL7</accession>
<feature type="repeat" description="WD" evidence="3">
    <location>
        <begin position="141"/>
        <end position="182"/>
    </location>
</feature>
<proteinExistence type="predicted"/>
<protein>
    <submittedName>
        <fullName evidence="5">POC1 centriolar protein A</fullName>
    </submittedName>
</protein>
<dbReference type="InterPro" id="IPR001680">
    <property type="entry name" value="WD40_rpt"/>
</dbReference>
<dbReference type="Gene3D" id="2.130.10.10">
    <property type="entry name" value="YVTN repeat-like/Quinoprotein amine dehydrogenase"/>
    <property type="match status" value="3"/>
</dbReference>
<feature type="repeat" description="WD" evidence="3">
    <location>
        <begin position="183"/>
        <end position="224"/>
    </location>
</feature>
<keyword evidence="6" id="KW-1185">Reference proteome</keyword>
<dbReference type="InterPro" id="IPR050505">
    <property type="entry name" value="WDR55/POC1"/>
</dbReference>
<keyword evidence="2" id="KW-0677">Repeat</keyword>
<comment type="caution">
    <text evidence="5">The sequence shown here is derived from an EMBL/GenBank/DDBJ whole genome shotgun (WGS) entry which is preliminary data.</text>
</comment>
<feature type="region of interest" description="Disordered" evidence="4">
    <location>
        <begin position="401"/>
        <end position="427"/>
    </location>
</feature>